<dbReference type="InterPro" id="IPR029052">
    <property type="entry name" value="Metallo-depent_PP-like"/>
</dbReference>
<proteinExistence type="inferred from homology"/>
<dbReference type="Proteomes" id="UP000294547">
    <property type="component" value="Unassembled WGS sequence"/>
</dbReference>
<dbReference type="SUPFAM" id="SSF56300">
    <property type="entry name" value="Metallo-dependent phosphatases"/>
    <property type="match status" value="1"/>
</dbReference>
<organism evidence="3 4">
    <name type="scientific">Oharaeibacter diazotrophicus</name>
    <dbReference type="NCBI Taxonomy" id="1920512"/>
    <lineage>
        <taxon>Bacteria</taxon>
        <taxon>Pseudomonadati</taxon>
        <taxon>Pseudomonadota</taxon>
        <taxon>Alphaproteobacteria</taxon>
        <taxon>Hyphomicrobiales</taxon>
        <taxon>Pleomorphomonadaceae</taxon>
        <taxon>Oharaeibacter</taxon>
    </lineage>
</organism>
<feature type="domain" description="Calcineurin-like phosphoesterase" evidence="2">
    <location>
        <begin position="1"/>
        <end position="158"/>
    </location>
</feature>
<dbReference type="RefSeq" id="WP_126537143.1">
    <property type="nucleotide sequence ID" value="NZ_BSPM01000008.1"/>
</dbReference>
<dbReference type="CDD" id="cd00838">
    <property type="entry name" value="MPP_superfamily"/>
    <property type="match status" value="1"/>
</dbReference>
<accession>A0A4R6RJ54</accession>
<dbReference type="Pfam" id="PF12850">
    <property type="entry name" value="Metallophos_2"/>
    <property type="match status" value="1"/>
</dbReference>
<dbReference type="PIRSF" id="PIRSF000883">
    <property type="entry name" value="Pesterase_MJ0912"/>
    <property type="match status" value="1"/>
</dbReference>
<dbReference type="InterPro" id="IPR024654">
    <property type="entry name" value="Calcineurin-like_PHP_lpxH"/>
</dbReference>
<protein>
    <submittedName>
        <fullName evidence="3">Calcineurin-like phosphoesterase family protein</fullName>
    </submittedName>
</protein>
<gene>
    <name evidence="3" type="ORF">EDD54_0355</name>
</gene>
<evidence type="ECO:0000259" key="2">
    <source>
        <dbReference type="Pfam" id="PF12850"/>
    </source>
</evidence>
<evidence type="ECO:0000313" key="3">
    <source>
        <dbReference type="EMBL" id="TDP86480.1"/>
    </source>
</evidence>
<dbReference type="Gene3D" id="3.60.21.10">
    <property type="match status" value="1"/>
</dbReference>
<comment type="similarity">
    <text evidence="1">Belongs to the metallophosphoesterase superfamily. YfcE family.</text>
</comment>
<dbReference type="InterPro" id="IPR050126">
    <property type="entry name" value="Ap4A_hydrolase"/>
</dbReference>
<sequence length="251" mass="27203">MRTALITDIHGNREALEAVLDDIEEVGVDRIVCLGDVVGYGADPEAVVERVARLVEDGAVCIRGNHDAAVETGGRRMSENAATAMAWTIGRLSPAHRAFLRDLPLAHEEGDVLYVHASAARPEAWPYVTSADEAAESLDATDARLTFCGHTHVPALFSILHGIAGTTGKTITFRPHADKPVPLSRIRRHLAVIGAVGQPRDGDPRACWGLHDGAGDEVTWHRVPYEVDSALRKIKDAGLPEWLALRLREGR</sequence>
<dbReference type="GO" id="GO:0016791">
    <property type="term" value="F:phosphatase activity"/>
    <property type="evidence" value="ECO:0007669"/>
    <property type="project" value="TreeGrafter"/>
</dbReference>
<comment type="caution">
    <text evidence="3">The sequence shown here is derived from an EMBL/GenBank/DDBJ whole genome shotgun (WGS) entry which is preliminary data.</text>
</comment>
<dbReference type="OrthoDB" id="9813918at2"/>
<name>A0A4R6RJ54_9HYPH</name>
<evidence type="ECO:0000256" key="1">
    <source>
        <dbReference type="ARBA" id="ARBA00008950"/>
    </source>
</evidence>
<dbReference type="PANTHER" id="PTHR42850">
    <property type="entry name" value="METALLOPHOSPHOESTERASE"/>
    <property type="match status" value="1"/>
</dbReference>
<dbReference type="PANTHER" id="PTHR42850:SF2">
    <property type="entry name" value="BLL5683 PROTEIN"/>
    <property type="match status" value="1"/>
</dbReference>
<keyword evidence="4" id="KW-1185">Reference proteome</keyword>
<dbReference type="GO" id="GO:0005737">
    <property type="term" value="C:cytoplasm"/>
    <property type="evidence" value="ECO:0007669"/>
    <property type="project" value="TreeGrafter"/>
</dbReference>
<dbReference type="InterPro" id="IPR011152">
    <property type="entry name" value="Pesterase_MJ0912"/>
</dbReference>
<evidence type="ECO:0000313" key="4">
    <source>
        <dbReference type="Proteomes" id="UP000294547"/>
    </source>
</evidence>
<dbReference type="EMBL" id="SNXY01000006">
    <property type="protein sequence ID" value="TDP86480.1"/>
    <property type="molecule type" value="Genomic_DNA"/>
</dbReference>
<reference evidence="3 4" key="1">
    <citation type="submission" date="2019-03" db="EMBL/GenBank/DDBJ databases">
        <title>Genomic Encyclopedia of Type Strains, Phase IV (KMG-IV): sequencing the most valuable type-strain genomes for metagenomic binning, comparative biology and taxonomic classification.</title>
        <authorList>
            <person name="Goeker M."/>
        </authorList>
    </citation>
    <scope>NUCLEOTIDE SEQUENCE [LARGE SCALE GENOMIC DNA]</scope>
    <source>
        <strain evidence="3 4">DSM 102969</strain>
    </source>
</reference>
<dbReference type="AlphaFoldDB" id="A0A4R6RJ54"/>